<dbReference type="SUPFAM" id="SSF56176">
    <property type="entry name" value="FAD-binding/transporter-associated domain-like"/>
    <property type="match status" value="1"/>
</dbReference>
<dbReference type="PANTHER" id="PTHR42973:SF39">
    <property type="entry name" value="FAD-BINDING PCMH-TYPE DOMAIN-CONTAINING PROTEIN"/>
    <property type="match status" value="1"/>
</dbReference>
<evidence type="ECO:0000256" key="5">
    <source>
        <dbReference type="ARBA" id="ARBA00023002"/>
    </source>
</evidence>
<dbReference type="InterPro" id="IPR016167">
    <property type="entry name" value="FAD-bd_PCMH_sub1"/>
</dbReference>
<accession>A0A4Y9ZZU5</accession>
<dbReference type="STRING" id="135208.A0A4Y9ZZU5"/>
<gene>
    <name evidence="7" type="ORF">EWM64_g4415</name>
</gene>
<keyword evidence="3" id="KW-0285">Flavoprotein</keyword>
<dbReference type="InterPro" id="IPR016166">
    <property type="entry name" value="FAD-bd_PCMH"/>
</dbReference>
<dbReference type="Proteomes" id="UP000298061">
    <property type="component" value="Unassembled WGS sequence"/>
</dbReference>
<comment type="caution">
    <text evidence="7">The sequence shown here is derived from an EMBL/GenBank/DDBJ whole genome shotgun (WGS) entry which is preliminary data.</text>
</comment>
<evidence type="ECO:0000256" key="4">
    <source>
        <dbReference type="ARBA" id="ARBA00022827"/>
    </source>
</evidence>
<dbReference type="InterPro" id="IPR006094">
    <property type="entry name" value="Oxid_FAD_bind_N"/>
</dbReference>
<evidence type="ECO:0000313" key="8">
    <source>
        <dbReference type="Proteomes" id="UP000298061"/>
    </source>
</evidence>
<dbReference type="Gene3D" id="3.40.462.20">
    <property type="match status" value="1"/>
</dbReference>
<dbReference type="PROSITE" id="PS51387">
    <property type="entry name" value="FAD_PCMH"/>
    <property type="match status" value="1"/>
</dbReference>
<evidence type="ECO:0000259" key="6">
    <source>
        <dbReference type="PROSITE" id="PS51387"/>
    </source>
</evidence>
<evidence type="ECO:0000256" key="1">
    <source>
        <dbReference type="ARBA" id="ARBA00001974"/>
    </source>
</evidence>
<dbReference type="Gene3D" id="3.30.465.10">
    <property type="match status" value="1"/>
</dbReference>
<proteinExistence type="inferred from homology"/>
<dbReference type="AlphaFoldDB" id="A0A4Y9ZZU5"/>
<dbReference type="Pfam" id="PF08031">
    <property type="entry name" value="BBE"/>
    <property type="match status" value="1"/>
</dbReference>
<comment type="cofactor">
    <cofactor evidence="1">
        <name>FAD</name>
        <dbReference type="ChEBI" id="CHEBI:57692"/>
    </cofactor>
</comment>
<reference evidence="7 8" key="1">
    <citation type="submission" date="2019-02" db="EMBL/GenBank/DDBJ databases">
        <title>Genome sequencing of the rare red list fungi Hericium alpestre (H. flagellum).</title>
        <authorList>
            <person name="Buettner E."/>
            <person name="Kellner H."/>
        </authorList>
    </citation>
    <scope>NUCLEOTIDE SEQUENCE [LARGE SCALE GENOMIC DNA]</scope>
    <source>
        <strain evidence="7 8">DSM 108284</strain>
    </source>
</reference>
<dbReference type="InterPro" id="IPR050416">
    <property type="entry name" value="FAD-linked_Oxidoreductase"/>
</dbReference>
<keyword evidence="8" id="KW-1185">Reference proteome</keyword>
<dbReference type="EMBL" id="SFCI01000472">
    <property type="protein sequence ID" value="TFY79597.1"/>
    <property type="molecule type" value="Genomic_DNA"/>
</dbReference>
<sequence length="461" mass="50125">MTSMASLDLKGQVLVPGSSEYDAALHRNSDLSVLEPGYIVQPEAYTDIPPLLAYAAVRDLEVAVKSGGCHSQTWASSQGGVVIDLSRLNRITVSDDKASVSIQGGANWGDVYEAGAKEGVEVPGTSLWIVGVGGSLTGGANGNLSSRYGLGSDNLLEATVVLADGRIVRTNTEEEPDLFWAIRGGGNQFGIVVEFVVRAYPPSGPMTVGRLVYPGTAFDDVLKAAQEFEAAATPDDKVTMSFMRTGPDFKPTVIVLPWISSKSSRSVQEILKPFRTTALPIVDYTTTLPDQLATSHVFDATLSQAPRRLTIRGATFTKLWTDMVAEAWRRWVTFTEENPDSRSTAMMWDIRPAGRIAEFAVGETAYPLREPHSFVAIQGRNTRRENDKTTYALVKDIADYIRQANTAHAGHDLGVLLSMAQGDEPPEAVFGPNLPRLRKLKAKYDPKNVWKKGFAIEPDFS</sequence>
<organism evidence="7 8">
    <name type="scientific">Hericium alpestre</name>
    <dbReference type="NCBI Taxonomy" id="135208"/>
    <lineage>
        <taxon>Eukaryota</taxon>
        <taxon>Fungi</taxon>
        <taxon>Dikarya</taxon>
        <taxon>Basidiomycota</taxon>
        <taxon>Agaricomycotina</taxon>
        <taxon>Agaricomycetes</taxon>
        <taxon>Russulales</taxon>
        <taxon>Hericiaceae</taxon>
        <taxon>Hericium</taxon>
    </lineage>
</organism>
<evidence type="ECO:0000313" key="7">
    <source>
        <dbReference type="EMBL" id="TFY79597.1"/>
    </source>
</evidence>
<keyword evidence="5" id="KW-0560">Oxidoreductase</keyword>
<keyword evidence="4" id="KW-0274">FAD</keyword>
<dbReference type="Pfam" id="PF01565">
    <property type="entry name" value="FAD_binding_4"/>
    <property type="match status" value="1"/>
</dbReference>
<name>A0A4Y9ZZU5_9AGAM</name>
<evidence type="ECO:0000256" key="2">
    <source>
        <dbReference type="ARBA" id="ARBA00005466"/>
    </source>
</evidence>
<protein>
    <recommendedName>
        <fullName evidence="6">FAD-binding PCMH-type domain-containing protein</fullName>
    </recommendedName>
</protein>
<dbReference type="OrthoDB" id="415825at2759"/>
<dbReference type="InterPro" id="IPR016169">
    <property type="entry name" value="FAD-bd_PCMH_sub2"/>
</dbReference>
<comment type="similarity">
    <text evidence="2">Belongs to the oxygen-dependent FAD-linked oxidoreductase family.</text>
</comment>
<dbReference type="InterPro" id="IPR036318">
    <property type="entry name" value="FAD-bd_PCMH-like_sf"/>
</dbReference>
<feature type="domain" description="FAD-binding PCMH-type" evidence="6">
    <location>
        <begin position="32"/>
        <end position="202"/>
    </location>
</feature>
<dbReference type="GO" id="GO:0071949">
    <property type="term" value="F:FAD binding"/>
    <property type="evidence" value="ECO:0007669"/>
    <property type="project" value="InterPro"/>
</dbReference>
<evidence type="ECO:0000256" key="3">
    <source>
        <dbReference type="ARBA" id="ARBA00022630"/>
    </source>
</evidence>
<dbReference type="InterPro" id="IPR012951">
    <property type="entry name" value="BBE"/>
</dbReference>
<dbReference type="GO" id="GO:0016491">
    <property type="term" value="F:oxidoreductase activity"/>
    <property type="evidence" value="ECO:0007669"/>
    <property type="project" value="UniProtKB-KW"/>
</dbReference>
<dbReference type="PANTHER" id="PTHR42973">
    <property type="entry name" value="BINDING OXIDOREDUCTASE, PUTATIVE (AFU_ORTHOLOGUE AFUA_1G17690)-RELATED"/>
    <property type="match status" value="1"/>
</dbReference>
<dbReference type="Gene3D" id="3.30.43.10">
    <property type="entry name" value="Uridine Diphospho-n-acetylenolpyruvylglucosamine Reductase, domain 2"/>
    <property type="match status" value="1"/>
</dbReference>